<dbReference type="Proteomes" id="UP000628669">
    <property type="component" value="Unassembled WGS sequence"/>
</dbReference>
<organism evidence="1 2">
    <name type="scientific">Chryseobacterium paridis</name>
    <dbReference type="NCBI Taxonomy" id="2800328"/>
    <lineage>
        <taxon>Bacteria</taxon>
        <taxon>Pseudomonadati</taxon>
        <taxon>Bacteroidota</taxon>
        <taxon>Flavobacteriia</taxon>
        <taxon>Flavobacteriales</taxon>
        <taxon>Weeksellaceae</taxon>
        <taxon>Chryseobacterium group</taxon>
        <taxon>Chryseobacterium</taxon>
    </lineage>
</organism>
<sequence length="122" mass="13771">MGLIFIEFFKMKKLLFILSSGALLISCESRTYEEISDHTPITEQIKYEKDIKPIVEANCVICHSPGAQALTNYNQVKNNIDKILDRIQRPNGDPGKMPQGGSLSPSQINMFIKWKTDGLIEN</sequence>
<protein>
    <recommendedName>
        <fullName evidence="3">Cytochrome c domain-containing protein</fullName>
    </recommendedName>
</protein>
<gene>
    <name evidence="1" type="ORF">JHL15_20120</name>
</gene>
<evidence type="ECO:0008006" key="3">
    <source>
        <dbReference type="Google" id="ProtNLM"/>
    </source>
</evidence>
<keyword evidence="2" id="KW-1185">Reference proteome</keyword>
<proteinExistence type="predicted"/>
<evidence type="ECO:0000313" key="1">
    <source>
        <dbReference type="EMBL" id="MBK1898083.1"/>
    </source>
</evidence>
<dbReference type="EMBL" id="JAENHK010000010">
    <property type="protein sequence ID" value="MBK1898083.1"/>
    <property type="molecule type" value="Genomic_DNA"/>
</dbReference>
<dbReference type="InterPro" id="IPR036909">
    <property type="entry name" value="Cyt_c-like_dom_sf"/>
</dbReference>
<dbReference type="SUPFAM" id="SSF46626">
    <property type="entry name" value="Cytochrome c"/>
    <property type="match status" value="1"/>
</dbReference>
<comment type="caution">
    <text evidence="1">The sequence shown here is derived from an EMBL/GenBank/DDBJ whole genome shotgun (WGS) entry which is preliminary data.</text>
</comment>
<reference evidence="2" key="1">
    <citation type="submission" date="2021-01" db="EMBL/GenBank/DDBJ databases">
        <title>Genome public.</title>
        <authorList>
            <person name="Liu C."/>
            <person name="Sun Q."/>
        </authorList>
    </citation>
    <scope>NUCLEOTIDE SEQUENCE [LARGE SCALE GENOMIC DNA]</scope>
    <source>
        <strain evidence="2">YIM B02567</strain>
    </source>
</reference>
<name>A0ABS1G0Q9_9FLAO</name>
<accession>A0ABS1G0Q9</accession>
<evidence type="ECO:0000313" key="2">
    <source>
        <dbReference type="Proteomes" id="UP000628669"/>
    </source>
</evidence>